<dbReference type="EMBL" id="JAEFBK010000007">
    <property type="protein sequence ID" value="KAG7586127.1"/>
    <property type="molecule type" value="Genomic_DNA"/>
</dbReference>
<dbReference type="Proteomes" id="UP000694240">
    <property type="component" value="Chromosome 7"/>
</dbReference>
<feature type="domain" description="Terpene synthase metal-binding" evidence="1">
    <location>
        <begin position="1"/>
        <end position="47"/>
    </location>
</feature>
<dbReference type="AlphaFoldDB" id="A0A8T2BFJ6"/>
<dbReference type="GO" id="GO:0000287">
    <property type="term" value="F:magnesium ion binding"/>
    <property type="evidence" value="ECO:0007669"/>
    <property type="project" value="InterPro"/>
</dbReference>
<name>A0A8T2BFJ6_9BRAS</name>
<dbReference type="Pfam" id="PF03936">
    <property type="entry name" value="Terpene_synth_C"/>
    <property type="match status" value="1"/>
</dbReference>
<dbReference type="InterPro" id="IPR005630">
    <property type="entry name" value="Terpene_synthase_metal-bd"/>
</dbReference>
<evidence type="ECO:0000313" key="2">
    <source>
        <dbReference type="EMBL" id="KAG7586127.1"/>
    </source>
</evidence>
<proteinExistence type="predicted"/>
<evidence type="ECO:0000259" key="1">
    <source>
        <dbReference type="Pfam" id="PF03936"/>
    </source>
</evidence>
<sequence>MNDIAGYKEDMSRGYVTTGANCYMKQYGVTEEEAIRELSKMVEDADKIMNEELLKKLPVSRQVWKSAIDLARTVNITYIEGDGYTHLTGKFVEYVKSLLVNRIHLFEDLS</sequence>
<accession>A0A8T2BFJ6</accession>
<reference evidence="2 3" key="1">
    <citation type="submission" date="2020-12" db="EMBL/GenBank/DDBJ databases">
        <title>Concerted genomic and epigenomic changes stabilize Arabidopsis allopolyploids.</title>
        <authorList>
            <person name="Chen Z."/>
        </authorList>
    </citation>
    <scope>NUCLEOTIDE SEQUENCE [LARGE SCALE GENOMIC DNA]</scope>
    <source>
        <strain evidence="2">Allo738</strain>
        <tissue evidence="2">Leaf</tissue>
    </source>
</reference>
<comment type="caution">
    <text evidence="2">The sequence shown here is derived from an EMBL/GenBank/DDBJ whole genome shotgun (WGS) entry which is preliminary data.</text>
</comment>
<gene>
    <name evidence="2" type="ORF">ISN45_Aa02g014710</name>
</gene>
<protein>
    <submittedName>
        <fullName evidence="2">Terpene synthase metal-binding domain</fullName>
    </submittedName>
</protein>
<dbReference type="GO" id="GO:0010333">
    <property type="term" value="F:terpene synthase activity"/>
    <property type="evidence" value="ECO:0007669"/>
    <property type="project" value="InterPro"/>
</dbReference>
<organism evidence="2 3">
    <name type="scientific">Arabidopsis thaliana x Arabidopsis arenosa</name>
    <dbReference type="NCBI Taxonomy" id="1240361"/>
    <lineage>
        <taxon>Eukaryota</taxon>
        <taxon>Viridiplantae</taxon>
        <taxon>Streptophyta</taxon>
        <taxon>Embryophyta</taxon>
        <taxon>Tracheophyta</taxon>
        <taxon>Spermatophyta</taxon>
        <taxon>Magnoliopsida</taxon>
        <taxon>eudicotyledons</taxon>
        <taxon>Gunneridae</taxon>
        <taxon>Pentapetalae</taxon>
        <taxon>rosids</taxon>
        <taxon>malvids</taxon>
        <taxon>Brassicales</taxon>
        <taxon>Brassicaceae</taxon>
        <taxon>Camelineae</taxon>
        <taxon>Arabidopsis</taxon>
    </lineage>
</organism>
<keyword evidence="3" id="KW-1185">Reference proteome</keyword>
<evidence type="ECO:0000313" key="3">
    <source>
        <dbReference type="Proteomes" id="UP000694240"/>
    </source>
</evidence>